<dbReference type="PROSITE" id="PS50003">
    <property type="entry name" value="PH_DOMAIN"/>
    <property type="match status" value="1"/>
</dbReference>
<dbReference type="GO" id="GO:0019898">
    <property type="term" value="C:extrinsic component of membrane"/>
    <property type="evidence" value="ECO:0007669"/>
    <property type="project" value="TreeGrafter"/>
</dbReference>
<feature type="domain" description="PH" evidence="2">
    <location>
        <begin position="121"/>
        <end position="230"/>
    </location>
</feature>
<dbReference type="GO" id="GO:0005085">
    <property type="term" value="F:guanyl-nucleotide exchange factor activity"/>
    <property type="evidence" value="ECO:0007669"/>
    <property type="project" value="UniProtKB-KW"/>
</dbReference>
<accession>A0A8X6IP94</accession>
<keyword evidence="5" id="KW-1185">Reference proteome</keyword>
<dbReference type="InterPro" id="IPR055251">
    <property type="entry name" value="SOS1_NGEF_PH"/>
</dbReference>
<feature type="domain" description="DH" evidence="3">
    <location>
        <begin position="1"/>
        <end position="109"/>
    </location>
</feature>
<dbReference type="Pfam" id="PF22697">
    <property type="entry name" value="SOS1_NGEF_PH"/>
    <property type="match status" value="1"/>
</dbReference>
<evidence type="ECO:0000313" key="4">
    <source>
        <dbReference type="EMBL" id="GFQ98312.1"/>
    </source>
</evidence>
<evidence type="ECO:0000259" key="2">
    <source>
        <dbReference type="PROSITE" id="PS50003"/>
    </source>
</evidence>
<evidence type="ECO:0000256" key="1">
    <source>
        <dbReference type="ARBA" id="ARBA00022658"/>
    </source>
</evidence>
<name>A0A8X6IP94_TRICU</name>
<dbReference type="SUPFAM" id="SSF48065">
    <property type="entry name" value="DBL homology domain (DH-domain)"/>
    <property type="match status" value="1"/>
</dbReference>
<dbReference type="InterPro" id="IPR000219">
    <property type="entry name" value="DH_dom"/>
</dbReference>
<dbReference type="SMART" id="SM00233">
    <property type="entry name" value="PH"/>
    <property type="match status" value="1"/>
</dbReference>
<reference evidence="4" key="1">
    <citation type="submission" date="2020-07" db="EMBL/GenBank/DDBJ databases">
        <title>Multicomponent nature underlies the extraordinary mechanical properties of spider dragline silk.</title>
        <authorList>
            <person name="Kono N."/>
            <person name="Nakamura H."/>
            <person name="Mori M."/>
            <person name="Yoshida Y."/>
            <person name="Ohtoshi R."/>
            <person name="Malay A.D."/>
            <person name="Moran D.A.P."/>
            <person name="Tomita M."/>
            <person name="Numata K."/>
            <person name="Arakawa K."/>
        </authorList>
    </citation>
    <scope>NUCLEOTIDE SEQUENCE</scope>
</reference>
<dbReference type="Gene3D" id="2.30.29.30">
    <property type="entry name" value="Pleckstrin-homology domain (PH domain)/Phosphotyrosine-binding domain (PTB)"/>
    <property type="match status" value="1"/>
</dbReference>
<dbReference type="PANTHER" id="PTHR22826:SF106">
    <property type="entry name" value="TRIO, ISOFORM A"/>
    <property type="match status" value="1"/>
</dbReference>
<dbReference type="GO" id="GO:0005737">
    <property type="term" value="C:cytoplasm"/>
    <property type="evidence" value="ECO:0007669"/>
    <property type="project" value="TreeGrafter"/>
</dbReference>
<dbReference type="EMBL" id="BMAO01034699">
    <property type="protein sequence ID" value="GFQ98312.1"/>
    <property type="molecule type" value="Genomic_DNA"/>
</dbReference>
<dbReference type="SUPFAM" id="SSF50729">
    <property type="entry name" value="PH domain-like"/>
    <property type="match status" value="1"/>
</dbReference>
<dbReference type="InterPro" id="IPR035899">
    <property type="entry name" value="DBL_dom_sf"/>
</dbReference>
<dbReference type="PROSITE" id="PS50010">
    <property type="entry name" value="DH_2"/>
    <property type="match status" value="1"/>
</dbReference>
<dbReference type="InterPro" id="IPR011993">
    <property type="entry name" value="PH-like_dom_sf"/>
</dbReference>
<gene>
    <name evidence="4" type="primary">Unc-89</name>
    <name evidence="4" type="ORF">TNCT_312481</name>
</gene>
<evidence type="ECO:0000259" key="3">
    <source>
        <dbReference type="PROSITE" id="PS50010"/>
    </source>
</evidence>
<sequence length="397" mass="45886">MQTTSRLGKTFLRLERDFDMHVSYCRDEPEAQHLLQEGPLKEYFDEFSKKIEDEKTLSEHLKLPIQRINDYQLLLKELIKYTARLREDTTDLEKAHDFMQAIPQRIADLQYINSIQGYKGNLHKLGRILKHDWFEVTDGHNLRRERLLFLFKGRIFITDHKRVGTTRSIYLVKHVIKLPEVEIVDCADDDDLKLRFQSLKSGVPGFPFTLKSKTIEQKEEWLKAIQESSGPHIEDLGDEELDQIEDQATKIEEFYEKHETKVEVVEDFEAYEEMQTVITESVRSGSLTSLEDFHSALDDEPSLCLTASDLETGGPGRPRFTTPLKALTCAGKFIKGVTLPYNFITLVLRSALTASFLPILLKLNIRCKLCDNLTFKMVLSTMLRVALTCILQVTRIK</sequence>
<dbReference type="OrthoDB" id="6423610at2759"/>
<dbReference type="Proteomes" id="UP000887116">
    <property type="component" value="Unassembled WGS sequence"/>
</dbReference>
<evidence type="ECO:0000313" key="5">
    <source>
        <dbReference type="Proteomes" id="UP000887116"/>
    </source>
</evidence>
<proteinExistence type="predicted"/>
<organism evidence="4 5">
    <name type="scientific">Trichonephila clavata</name>
    <name type="common">Joro spider</name>
    <name type="synonym">Nephila clavata</name>
    <dbReference type="NCBI Taxonomy" id="2740835"/>
    <lineage>
        <taxon>Eukaryota</taxon>
        <taxon>Metazoa</taxon>
        <taxon>Ecdysozoa</taxon>
        <taxon>Arthropoda</taxon>
        <taxon>Chelicerata</taxon>
        <taxon>Arachnida</taxon>
        <taxon>Araneae</taxon>
        <taxon>Araneomorphae</taxon>
        <taxon>Entelegynae</taxon>
        <taxon>Araneoidea</taxon>
        <taxon>Nephilidae</taxon>
        <taxon>Trichonephila</taxon>
    </lineage>
</organism>
<comment type="caution">
    <text evidence="4">The sequence shown here is derived from an EMBL/GenBank/DDBJ whole genome shotgun (WGS) entry which is preliminary data.</text>
</comment>
<dbReference type="InterPro" id="IPR051336">
    <property type="entry name" value="RhoGEF_Guanine_NuclExch_SF"/>
</dbReference>
<keyword evidence="1" id="KW-0344">Guanine-nucleotide releasing factor</keyword>
<dbReference type="PANTHER" id="PTHR22826">
    <property type="entry name" value="RHO GUANINE EXCHANGE FACTOR-RELATED"/>
    <property type="match status" value="1"/>
</dbReference>
<dbReference type="InterPro" id="IPR001849">
    <property type="entry name" value="PH_domain"/>
</dbReference>
<dbReference type="Gene3D" id="1.20.900.10">
    <property type="entry name" value="Dbl homology (DH) domain"/>
    <property type="match status" value="1"/>
</dbReference>
<dbReference type="AlphaFoldDB" id="A0A8X6IP94"/>
<protein>
    <submittedName>
        <fullName evidence="4">Obscurin</fullName>
    </submittedName>
</protein>
<dbReference type="Pfam" id="PF00621">
    <property type="entry name" value="RhoGEF"/>
    <property type="match status" value="1"/>
</dbReference>